<dbReference type="AlphaFoldDB" id="G4CIE0"/>
<accession>G4CIE0</accession>
<dbReference type="HOGENOM" id="CLU_2974719_0_0_4"/>
<keyword evidence="2" id="KW-1185">Reference proteome</keyword>
<organism evidence="1 2">
    <name type="scientific">Neisseria shayeganii 871</name>
    <dbReference type="NCBI Taxonomy" id="1032488"/>
    <lineage>
        <taxon>Bacteria</taxon>
        <taxon>Pseudomonadati</taxon>
        <taxon>Pseudomonadota</taxon>
        <taxon>Betaproteobacteria</taxon>
        <taxon>Neisseriales</taxon>
        <taxon>Neisseriaceae</taxon>
        <taxon>Neisseria</taxon>
    </lineage>
</organism>
<protein>
    <submittedName>
        <fullName evidence="1">Uncharacterized protein</fullName>
    </submittedName>
</protein>
<dbReference type="STRING" id="1032488.HMPREF9371_1400"/>
<proteinExistence type="predicted"/>
<comment type="caution">
    <text evidence="1">The sequence shown here is derived from an EMBL/GenBank/DDBJ whole genome shotgun (WGS) entry which is preliminary data.</text>
</comment>
<evidence type="ECO:0000313" key="2">
    <source>
        <dbReference type="Proteomes" id="UP000003019"/>
    </source>
</evidence>
<reference evidence="1 2" key="1">
    <citation type="submission" date="2011-05" db="EMBL/GenBank/DDBJ databases">
        <authorList>
            <person name="Muzny D."/>
            <person name="Qin X."/>
            <person name="Deng J."/>
            <person name="Jiang H."/>
            <person name="Liu Y."/>
            <person name="Qu J."/>
            <person name="Song X.-Z."/>
            <person name="Zhang L."/>
            <person name="Thornton R."/>
            <person name="Coyle M."/>
            <person name="Francisco L."/>
            <person name="Jackson L."/>
            <person name="Javaid M."/>
            <person name="Korchina V."/>
            <person name="Kovar C."/>
            <person name="Mata R."/>
            <person name="Mathew T."/>
            <person name="Ngo R."/>
            <person name="Nguyen L."/>
            <person name="Nguyen N."/>
            <person name="Okwuonu G."/>
            <person name="Ongeri F."/>
            <person name="Pham C."/>
            <person name="Simmons D."/>
            <person name="Wilczek-Boney K."/>
            <person name="Hale W."/>
            <person name="Jakkamsetti A."/>
            <person name="Pham P."/>
            <person name="Ruth R."/>
            <person name="San Lucas F."/>
            <person name="Warren J."/>
            <person name="Zhang J."/>
            <person name="Zhao Z."/>
            <person name="Zhou C."/>
            <person name="Zhu D."/>
            <person name="Lee S."/>
            <person name="Bess C."/>
            <person name="Blankenburg K."/>
            <person name="Forbes L."/>
            <person name="Fu Q."/>
            <person name="Gubbala S."/>
            <person name="Hirani K."/>
            <person name="Jayaseelan J.C."/>
            <person name="Lara F."/>
            <person name="Munidasa M."/>
            <person name="Palculict T."/>
            <person name="Patil S."/>
            <person name="Pu L.-L."/>
            <person name="Saada N."/>
            <person name="Tang L."/>
            <person name="Weissenberger G."/>
            <person name="Zhu Y."/>
            <person name="Hemphill L."/>
            <person name="Shang Y."/>
            <person name="Youmans B."/>
            <person name="Ayvaz T."/>
            <person name="Ross M."/>
            <person name="Santibanez J."/>
            <person name="Aqrawi P."/>
            <person name="Gross S."/>
            <person name="Joshi V."/>
            <person name="Fowler G."/>
            <person name="Nazareth L."/>
            <person name="Reid J."/>
            <person name="Worley K."/>
            <person name="Petrosino J."/>
            <person name="Highlander S."/>
            <person name="Gibbs R."/>
        </authorList>
    </citation>
    <scope>NUCLEOTIDE SEQUENCE [LARGE SCALE GENOMIC DNA]</scope>
    <source>
        <strain evidence="1 2">871</strain>
    </source>
</reference>
<dbReference type="PATRIC" id="fig|1032488.3.peg.1323"/>
<sequence length="58" mass="6362">MQRSQMVVSEGNLAMMRLGLLCLLLSLSAAVSAKTWYVGILAPQGTEAARAQWQPWLN</sequence>
<dbReference type="EMBL" id="AGAY01000050">
    <property type="protein sequence ID" value="EGY52411.1"/>
    <property type="molecule type" value="Genomic_DNA"/>
</dbReference>
<evidence type="ECO:0000313" key="1">
    <source>
        <dbReference type="EMBL" id="EGY52411.1"/>
    </source>
</evidence>
<gene>
    <name evidence="1" type="ORF">HMPREF9371_1400</name>
</gene>
<name>G4CIE0_9NEIS</name>
<dbReference type="Proteomes" id="UP000003019">
    <property type="component" value="Unassembled WGS sequence"/>
</dbReference>